<dbReference type="InterPro" id="IPR041367">
    <property type="entry name" value="Znf-CCCH_4"/>
</dbReference>
<feature type="compositionally biased region" description="Polar residues" evidence="5">
    <location>
        <begin position="409"/>
        <end position="423"/>
    </location>
</feature>
<comment type="caution">
    <text evidence="7">The sequence shown here is derived from an EMBL/GenBank/DDBJ whole genome shotgun (WGS) entry which is preliminary data.</text>
</comment>
<dbReference type="Pfam" id="PF18044">
    <property type="entry name" value="zf-CCCH_4"/>
    <property type="match status" value="1"/>
</dbReference>
<accession>A0A8H7SF54</accession>
<reference evidence="7 8" key="1">
    <citation type="submission" date="2020-12" db="EMBL/GenBank/DDBJ databases">
        <title>Metabolic potential, ecology and presence of endohyphal bacteria is reflected in genomic diversity of Mucoromycotina.</title>
        <authorList>
            <person name="Muszewska A."/>
            <person name="Okrasinska A."/>
            <person name="Steczkiewicz K."/>
            <person name="Drgas O."/>
            <person name="Orlowska M."/>
            <person name="Perlinska-Lenart U."/>
            <person name="Aleksandrzak-Piekarczyk T."/>
            <person name="Szatraj K."/>
            <person name="Zielenkiewicz U."/>
            <person name="Pilsyk S."/>
            <person name="Malc E."/>
            <person name="Mieczkowski P."/>
            <person name="Kruszewska J.S."/>
            <person name="Biernat P."/>
            <person name="Pawlowska J."/>
        </authorList>
    </citation>
    <scope>NUCLEOTIDE SEQUENCE [LARGE SCALE GENOMIC DNA]</scope>
    <source>
        <strain evidence="7 8">CBS 142.35</strain>
    </source>
</reference>
<dbReference type="PROSITE" id="PS50103">
    <property type="entry name" value="ZF_C3H1"/>
    <property type="match status" value="2"/>
</dbReference>
<feature type="compositionally biased region" description="Polar residues" evidence="5">
    <location>
        <begin position="276"/>
        <end position="296"/>
    </location>
</feature>
<feature type="zinc finger region" description="C3H1-type" evidence="4">
    <location>
        <begin position="92"/>
        <end position="119"/>
    </location>
</feature>
<evidence type="ECO:0000259" key="6">
    <source>
        <dbReference type="PROSITE" id="PS50103"/>
    </source>
</evidence>
<sequence length="594" mass="64101">MTDHSLASNFVENFDRLSMNQLSKSSPSRLPPFQLKRSRSQQAPVPPLATTTHINDSIYNAPATTTSPPLPTSKFTTQANHHNSNNSNKPSNLSHVPCKFFKQGTCTAGANCIFSHNPDPTCESSVCKYFLKGNCKFGSKCALLHTMSPYTTDGRKLLATQHHHHRDRNLGTNNSPSTSSMASAMAVAAAAAAMTNGNNDGGLALSLGSSSGLQNLRSPPIGSPLDFGSHMYSPARGSFFDQPLSASADARSYSHLTAAIHRQQDSSLHDPRRKLSTTSSNGYDSLSYTNKNTNGSGRAASSPGADLSSSPFGQRSLFLHPNNTPSSAISMPPPSSSLSRHAQALHSIPESSAHFLDVPQHQRNNNFGQDYFGDDDHNDLNDAMLPSSLNELLTPNELQLRKAREHQHQQSAMSQRNYPTTTGAGLERSSSESMRYKVSSPLAAKSLDMAYAAAYDPSSWQQVFANSNNKNDDFYDDQLLQQGASVGNTNAINIPGGSKPAKPVSTANLINHNQHQDEYRTNKSSDNDLFSPFTEADDEGPFYMEDAGPMVNGGTAGTISGENGRQVNVSTSTTATTDDRHRLLTPFEFPSLKS</sequence>
<dbReference type="Gene3D" id="4.10.1000.10">
    <property type="entry name" value="Zinc finger, CCCH-type"/>
    <property type="match status" value="1"/>
</dbReference>
<feature type="region of interest" description="Disordered" evidence="5">
    <location>
        <begin position="22"/>
        <end position="93"/>
    </location>
</feature>
<keyword evidence="2 4" id="KW-0863">Zinc-finger</keyword>
<feature type="domain" description="C3H1-type" evidence="6">
    <location>
        <begin position="92"/>
        <end position="119"/>
    </location>
</feature>
<keyword evidence="1 4" id="KW-0479">Metal-binding</keyword>
<feature type="compositionally biased region" description="Polar residues" evidence="5">
    <location>
        <begin position="49"/>
        <end position="58"/>
    </location>
</feature>
<proteinExistence type="predicted"/>
<dbReference type="SMART" id="SM00356">
    <property type="entry name" value="ZnF_C3H1"/>
    <property type="match status" value="2"/>
</dbReference>
<gene>
    <name evidence="7" type="ORF">INT45_004268</name>
</gene>
<evidence type="ECO:0000313" key="8">
    <source>
        <dbReference type="Proteomes" id="UP000646827"/>
    </source>
</evidence>
<keyword evidence="8" id="KW-1185">Reference proteome</keyword>
<dbReference type="SUPFAM" id="SSF90229">
    <property type="entry name" value="CCCH zinc finger"/>
    <property type="match status" value="2"/>
</dbReference>
<dbReference type="OrthoDB" id="411372at2759"/>
<feature type="region of interest" description="Disordered" evidence="5">
    <location>
        <begin position="261"/>
        <end position="345"/>
    </location>
</feature>
<dbReference type="GO" id="GO:0008270">
    <property type="term" value="F:zinc ion binding"/>
    <property type="evidence" value="ECO:0007669"/>
    <property type="project" value="UniProtKB-KW"/>
</dbReference>
<dbReference type="InterPro" id="IPR000571">
    <property type="entry name" value="Znf_CCCH"/>
</dbReference>
<feature type="zinc finger region" description="C3H1-type" evidence="4">
    <location>
        <begin position="126"/>
        <end position="148"/>
    </location>
</feature>
<evidence type="ECO:0000256" key="4">
    <source>
        <dbReference type="PROSITE-ProRule" id="PRU00723"/>
    </source>
</evidence>
<dbReference type="AlphaFoldDB" id="A0A8H7SF54"/>
<dbReference type="EMBL" id="JAEPRB010000008">
    <property type="protein sequence ID" value="KAG2227313.1"/>
    <property type="molecule type" value="Genomic_DNA"/>
</dbReference>
<evidence type="ECO:0000256" key="5">
    <source>
        <dbReference type="SAM" id="MobiDB-lite"/>
    </source>
</evidence>
<feature type="domain" description="C3H1-type" evidence="6">
    <location>
        <begin position="126"/>
        <end position="148"/>
    </location>
</feature>
<feature type="compositionally biased region" description="Low complexity" evidence="5">
    <location>
        <begin position="61"/>
        <end position="93"/>
    </location>
</feature>
<dbReference type="InterPro" id="IPR036855">
    <property type="entry name" value="Znf_CCCH_sf"/>
</dbReference>
<dbReference type="Proteomes" id="UP000646827">
    <property type="component" value="Unassembled WGS sequence"/>
</dbReference>
<feature type="region of interest" description="Disordered" evidence="5">
    <location>
        <begin position="402"/>
        <end position="432"/>
    </location>
</feature>
<evidence type="ECO:0000313" key="7">
    <source>
        <dbReference type="EMBL" id="KAG2227313.1"/>
    </source>
</evidence>
<feature type="region of interest" description="Disordered" evidence="5">
    <location>
        <begin position="160"/>
        <end position="179"/>
    </location>
</feature>
<dbReference type="Pfam" id="PF00642">
    <property type="entry name" value="zf-CCCH"/>
    <property type="match status" value="1"/>
</dbReference>
<keyword evidence="3 4" id="KW-0862">Zinc</keyword>
<organism evidence="7 8">
    <name type="scientific">Circinella minor</name>
    <dbReference type="NCBI Taxonomy" id="1195481"/>
    <lineage>
        <taxon>Eukaryota</taxon>
        <taxon>Fungi</taxon>
        <taxon>Fungi incertae sedis</taxon>
        <taxon>Mucoromycota</taxon>
        <taxon>Mucoromycotina</taxon>
        <taxon>Mucoromycetes</taxon>
        <taxon>Mucorales</taxon>
        <taxon>Lichtheimiaceae</taxon>
        <taxon>Circinella</taxon>
    </lineage>
</organism>
<evidence type="ECO:0000256" key="3">
    <source>
        <dbReference type="ARBA" id="ARBA00022833"/>
    </source>
</evidence>
<evidence type="ECO:0000256" key="2">
    <source>
        <dbReference type="ARBA" id="ARBA00022771"/>
    </source>
</evidence>
<evidence type="ECO:0000256" key="1">
    <source>
        <dbReference type="ARBA" id="ARBA00022723"/>
    </source>
</evidence>
<name>A0A8H7SF54_9FUNG</name>
<protein>
    <recommendedName>
        <fullName evidence="6">C3H1-type domain-containing protein</fullName>
    </recommendedName>
</protein>